<gene>
    <name evidence="1" type="ORF">SAMN05421748_10429</name>
</gene>
<dbReference type="EMBL" id="OBDY01000004">
    <property type="protein sequence ID" value="SNY32724.1"/>
    <property type="molecule type" value="Genomic_DNA"/>
</dbReference>
<sequence length="155" mass="17201">MTDTPETDGRHPADVVTTMIEACLARAATWPAWDGVPRPVDDRVYTPHKAVRRITDHLIDHLAEIEARLAGVPTIPDHWHASAITTAADLAPFTAEDLDEARSRLSRLAQLYELRLRAAGPAALDRRDGDAWSPRQIAFHLEGSLYYADALGFLR</sequence>
<evidence type="ECO:0008006" key="3">
    <source>
        <dbReference type="Google" id="ProtNLM"/>
    </source>
</evidence>
<evidence type="ECO:0000313" key="2">
    <source>
        <dbReference type="Proteomes" id="UP000219612"/>
    </source>
</evidence>
<organism evidence="1 2">
    <name type="scientific">Paractinoplanes atraurantiacus</name>
    <dbReference type="NCBI Taxonomy" id="1036182"/>
    <lineage>
        <taxon>Bacteria</taxon>
        <taxon>Bacillati</taxon>
        <taxon>Actinomycetota</taxon>
        <taxon>Actinomycetes</taxon>
        <taxon>Micromonosporales</taxon>
        <taxon>Micromonosporaceae</taxon>
        <taxon>Paractinoplanes</taxon>
    </lineage>
</organism>
<dbReference type="AlphaFoldDB" id="A0A285HAP0"/>
<dbReference type="Proteomes" id="UP000219612">
    <property type="component" value="Unassembled WGS sequence"/>
</dbReference>
<accession>A0A285HAP0</accession>
<dbReference type="OrthoDB" id="3780659at2"/>
<evidence type="ECO:0000313" key="1">
    <source>
        <dbReference type="EMBL" id="SNY32724.1"/>
    </source>
</evidence>
<name>A0A285HAP0_9ACTN</name>
<keyword evidence="2" id="KW-1185">Reference proteome</keyword>
<proteinExistence type="predicted"/>
<dbReference type="RefSeq" id="WP_097319948.1">
    <property type="nucleotide sequence ID" value="NZ_OBDY01000004.1"/>
</dbReference>
<reference evidence="1 2" key="1">
    <citation type="submission" date="2017-09" db="EMBL/GenBank/DDBJ databases">
        <authorList>
            <person name="Ehlers B."/>
            <person name="Leendertz F.H."/>
        </authorList>
    </citation>
    <scope>NUCLEOTIDE SEQUENCE [LARGE SCALE GENOMIC DNA]</scope>
    <source>
        <strain evidence="1 2">CGMCC 4.6857</strain>
    </source>
</reference>
<protein>
    <recommendedName>
        <fullName evidence="3">DinB superfamily protein</fullName>
    </recommendedName>
</protein>